<evidence type="ECO:0000256" key="4">
    <source>
        <dbReference type="ARBA" id="ARBA00022679"/>
    </source>
</evidence>
<dbReference type="OrthoDB" id="5243838at2"/>
<dbReference type="InterPro" id="IPR029044">
    <property type="entry name" value="Nucleotide-diphossugar_trans"/>
</dbReference>
<evidence type="ECO:0000259" key="5">
    <source>
        <dbReference type="Pfam" id="PF00535"/>
    </source>
</evidence>
<evidence type="ECO:0000256" key="1">
    <source>
        <dbReference type="ARBA" id="ARBA00004776"/>
    </source>
</evidence>
<reference evidence="6 7" key="1">
    <citation type="journal article" date="2013" name="Int. J. Syst. Evol. Microbiol.">
        <title>Ilumatobacter nonamiense sp. nov. and Ilumatobacter coccineum sp. nov., isolated from seashore sand.</title>
        <authorList>
            <person name="Matsumoto A."/>
            <person name="Kasai H."/>
            <person name="Matsuo Y."/>
            <person name="Shizuri Y."/>
            <person name="Ichikawa N."/>
            <person name="Fujita N."/>
            <person name="Omura S."/>
            <person name="Takahashi Y."/>
        </authorList>
    </citation>
    <scope>NUCLEOTIDE SEQUENCE [LARGE SCALE GENOMIC DNA]</scope>
    <source>
        <strain evidence="7">NBRC 103263 / KCTC 29153 / YM16-304</strain>
    </source>
</reference>
<evidence type="ECO:0000313" key="7">
    <source>
        <dbReference type="Proteomes" id="UP000011863"/>
    </source>
</evidence>
<comment type="pathway">
    <text evidence="1">Cell wall biogenesis; cell wall polysaccharide biosynthesis.</text>
</comment>
<dbReference type="Pfam" id="PF00535">
    <property type="entry name" value="Glycos_transf_2"/>
    <property type="match status" value="1"/>
</dbReference>
<dbReference type="RefSeq" id="WP_015443666.1">
    <property type="nucleotide sequence ID" value="NC_020520.1"/>
</dbReference>
<dbReference type="SUPFAM" id="SSF53448">
    <property type="entry name" value="Nucleotide-diphospho-sugar transferases"/>
    <property type="match status" value="1"/>
</dbReference>
<dbReference type="Gene3D" id="3.90.550.10">
    <property type="entry name" value="Spore Coat Polysaccharide Biosynthesis Protein SpsA, Chain A"/>
    <property type="match status" value="1"/>
</dbReference>
<comment type="similarity">
    <text evidence="2">Belongs to the glycosyltransferase 2 family.</text>
</comment>
<evidence type="ECO:0000313" key="6">
    <source>
        <dbReference type="EMBL" id="BAN04419.1"/>
    </source>
</evidence>
<accession>A0A6C7EGZ3</accession>
<evidence type="ECO:0000256" key="3">
    <source>
        <dbReference type="ARBA" id="ARBA00022676"/>
    </source>
</evidence>
<evidence type="ECO:0000256" key="2">
    <source>
        <dbReference type="ARBA" id="ARBA00006739"/>
    </source>
</evidence>
<feature type="domain" description="Glycosyltransferase 2-like" evidence="5">
    <location>
        <begin position="110"/>
        <end position="173"/>
    </location>
</feature>
<dbReference type="Proteomes" id="UP000011863">
    <property type="component" value="Chromosome"/>
</dbReference>
<dbReference type="InterPro" id="IPR001173">
    <property type="entry name" value="Glyco_trans_2-like"/>
</dbReference>
<proteinExistence type="inferred from homology"/>
<dbReference type="KEGG" id="aym:YM304_41050"/>
<keyword evidence="4" id="KW-0808">Transferase</keyword>
<dbReference type="EMBL" id="AP012057">
    <property type="protein sequence ID" value="BAN04419.1"/>
    <property type="molecule type" value="Genomic_DNA"/>
</dbReference>
<keyword evidence="7" id="KW-1185">Reference proteome</keyword>
<keyword evidence="3" id="KW-0328">Glycosyltransferase</keyword>
<dbReference type="PANTHER" id="PTHR43179">
    <property type="entry name" value="RHAMNOSYLTRANSFERASE WBBL"/>
    <property type="match status" value="1"/>
</dbReference>
<dbReference type="AlphaFoldDB" id="A0A6C7EGZ3"/>
<protein>
    <recommendedName>
        <fullName evidence="5">Glycosyltransferase 2-like domain-containing protein</fullName>
    </recommendedName>
</protein>
<name>A0A6C7EGZ3_ILUCY</name>
<dbReference type="GO" id="GO:0016757">
    <property type="term" value="F:glycosyltransferase activity"/>
    <property type="evidence" value="ECO:0007669"/>
    <property type="project" value="UniProtKB-KW"/>
</dbReference>
<dbReference type="PANTHER" id="PTHR43179:SF12">
    <property type="entry name" value="GALACTOFURANOSYLTRANSFERASE GLFT2"/>
    <property type="match status" value="1"/>
</dbReference>
<sequence>MRYRVDGSWTRVGPTGDVLLAGSPYRVVHLSPGEVEIVAQVEEGHDVADSALIDELLDGGMIHPVVSAPARCTLADVTVVTPQLGGEVRRDGRVTIDDGSVPALAGATERLDVNAGPAAARNAGRRHVDTELIAFVDADVDLPTDDAWWAPLLAHFDDDRVGLVAPRVLGDDGSSLDLGAEPARVRAGTRVAYVPAAMMLVRASAFDEVGGFDEALRFGEDVDVVWRLDEAGWRCRYEPSVTVSHPPLPTWGARLARQVDYGSSSAPLSLRHAGGVAPLRSNGWTAGVWLLAIAGRLPAALALAAGSSAALIPKLPGVPPKLSVELALRGHLAGGRELALAFRRAWWPLVLAGCLVSRRVRRAAALAMLVSPRTLPVDVAFGTGIWKGMFELRTWRPLAPSLTPWPPRR</sequence>
<gene>
    <name evidence="6" type="ORF">YM304_41050</name>
</gene>
<organism evidence="6 7">
    <name type="scientific">Ilumatobacter coccineus (strain NBRC 103263 / KCTC 29153 / YM16-304)</name>
    <dbReference type="NCBI Taxonomy" id="1313172"/>
    <lineage>
        <taxon>Bacteria</taxon>
        <taxon>Bacillati</taxon>
        <taxon>Actinomycetota</taxon>
        <taxon>Acidimicrobiia</taxon>
        <taxon>Acidimicrobiales</taxon>
        <taxon>Ilumatobacteraceae</taxon>
        <taxon>Ilumatobacter</taxon>
    </lineage>
</organism>